<feature type="transmembrane region" description="Helical" evidence="8">
    <location>
        <begin position="166"/>
        <end position="197"/>
    </location>
</feature>
<feature type="transmembrane region" description="Helical" evidence="8">
    <location>
        <begin position="285"/>
        <end position="318"/>
    </location>
</feature>
<dbReference type="RefSeq" id="WP_019256200.1">
    <property type="nucleotide sequence ID" value="NZ_CP008915.2"/>
</dbReference>
<keyword evidence="4 8" id="KW-0812">Transmembrane</keyword>
<dbReference type="KEGG" id="btha:DR62_4781"/>
<dbReference type="Pfam" id="PF09594">
    <property type="entry name" value="GT87"/>
    <property type="match status" value="1"/>
</dbReference>
<dbReference type="AlphaFoldDB" id="A0AAW9CSQ8"/>
<dbReference type="GO" id="GO:0016758">
    <property type="term" value="F:hexosyltransferase activity"/>
    <property type="evidence" value="ECO:0007669"/>
    <property type="project" value="InterPro"/>
</dbReference>
<keyword evidence="3" id="KW-0808">Transferase</keyword>
<dbReference type="Proteomes" id="UP001272137">
    <property type="component" value="Unassembled WGS sequence"/>
</dbReference>
<proteinExistence type="inferred from homology"/>
<feature type="transmembrane region" description="Helical" evidence="8">
    <location>
        <begin position="37"/>
        <end position="57"/>
    </location>
</feature>
<feature type="transmembrane region" description="Helical" evidence="8">
    <location>
        <begin position="140"/>
        <end position="159"/>
    </location>
</feature>
<evidence type="ECO:0000256" key="3">
    <source>
        <dbReference type="ARBA" id="ARBA00022679"/>
    </source>
</evidence>
<gene>
    <name evidence="9" type="ORF">C7S16_5485</name>
</gene>
<sequence length="474" mass="50058">MKARLHGHAAAHRDLECPELPAAGPRRRPHWLGAKRVRTYAVAALVCYAVFGGIYLVRWLSGWLGSPLPPALDFAPTWSAARLAVQGHAVDAWRFSALHALELQAAPSIRDMRGVLLWLYPPQTLLLVAPLGWLPYPVAALAWVVGTGTLFVATVRAIVPRRLAALCALAFPGTFFVALVGQNSLLTAALAGFGLVALRRRPALAGCCFGLLVIKPQLALLFPLALLCASQWRALGAWAATVALAAALSTLAFGIGAWAAFAHGAASALQTIGAGQATLARIPTFFAMATFAGLPLVVAQLLQAASIAFAAAAVVYAWRGACPHALRSAALVCASLLVSPYLYDYDLAWYGLVIAWAVRHAHAEGWRPLEREGLAALVPMPLAGLVAVGPLGFQFLPFVTAGALAAIVWRIARERRSAPCLPGDEDAADAIDSIRFIAARGAPDAAPRRARAAALPRARRCRYGVQGEASCGIK</sequence>
<comment type="caution">
    <text evidence="9">The sequence shown here is derived from an EMBL/GenBank/DDBJ whole genome shotgun (WGS) entry which is preliminary data.</text>
</comment>
<comment type="similarity">
    <text evidence="7">Belongs to the glycosyltransferase 87 family.</text>
</comment>
<dbReference type="EMBL" id="QXCT01000001">
    <property type="protein sequence ID" value="MDW9250839.1"/>
    <property type="molecule type" value="Genomic_DNA"/>
</dbReference>
<keyword evidence="2" id="KW-1003">Cell membrane</keyword>
<feature type="transmembrane region" description="Helical" evidence="8">
    <location>
        <begin position="203"/>
        <end position="228"/>
    </location>
</feature>
<protein>
    <recommendedName>
        <fullName evidence="11">DUF2029 domain-containing protein</fullName>
    </recommendedName>
</protein>
<organism evidence="9 10">
    <name type="scientific">Burkholderia thailandensis</name>
    <dbReference type="NCBI Taxonomy" id="57975"/>
    <lineage>
        <taxon>Bacteria</taxon>
        <taxon>Pseudomonadati</taxon>
        <taxon>Pseudomonadota</taxon>
        <taxon>Betaproteobacteria</taxon>
        <taxon>Burkholderiales</taxon>
        <taxon>Burkholderiaceae</taxon>
        <taxon>Burkholderia</taxon>
        <taxon>pseudomallei group</taxon>
    </lineage>
</organism>
<evidence type="ECO:0000256" key="5">
    <source>
        <dbReference type="ARBA" id="ARBA00022989"/>
    </source>
</evidence>
<evidence type="ECO:0000256" key="2">
    <source>
        <dbReference type="ARBA" id="ARBA00022475"/>
    </source>
</evidence>
<evidence type="ECO:0000256" key="4">
    <source>
        <dbReference type="ARBA" id="ARBA00022692"/>
    </source>
</evidence>
<feature type="transmembrane region" description="Helical" evidence="8">
    <location>
        <begin position="235"/>
        <end position="261"/>
    </location>
</feature>
<evidence type="ECO:0000256" key="1">
    <source>
        <dbReference type="ARBA" id="ARBA00004651"/>
    </source>
</evidence>
<dbReference type="InterPro" id="IPR018584">
    <property type="entry name" value="GT87"/>
</dbReference>
<evidence type="ECO:0000256" key="8">
    <source>
        <dbReference type="SAM" id="Phobius"/>
    </source>
</evidence>
<feature type="transmembrane region" description="Helical" evidence="8">
    <location>
        <begin position="325"/>
        <end position="343"/>
    </location>
</feature>
<keyword evidence="6 8" id="KW-0472">Membrane</keyword>
<name>A0AAW9CSQ8_BURTH</name>
<feature type="transmembrane region" description="Helical" evidence="8">
    <location>
        <begin position="382"/>
        <end position="409"/>
    </location>
</feature>
<dbReference type="GO" id="GO:0005886">
    <property type="term" value="C:plasma membrane"/>
    <property type="evidence" value="ECO:0007669"/>
    <property type="project" value="UniProtKB-SubCell"/>
</dbReference>
<evidence type="ECO:0008006" key="11">
    <source>
        <dbReference type="Google" id="ProtNLM"/>
    </source>
</evidence>
<evidence type="ECO:0000256" key="7">
    <source>
        <dbReference type="ARBA" id="ARBA00024033"/>
    </source>
</evidence>
<reference evidence="9" key="1">
    <citation type="submission" date="2018-08" db="EMBL/GenBank/DDBJ databases">
        <title>Identification of Burkholderia cepacia strains that express a Burkholderia pseudomallei-like capsular polysaccharide.</title>
        <authorList>
            <person name="Burtnick M.N."/>
            <person name="Vongsouvath M."/>
            <person name="Newton P."/>
            <person name="Wuthiekanun V."/>
            <person name="Limmathurotsakul D."/>
            <person name="Brett P.J."/>
            <person name="Chantratita N."/>
            <person name="Dance D.A."/>
        </authorList>
    </citation>
    <scope>NUCLEOTIDE SEQUENCE</scope>
    <source>
        <strain evidence="9">SBXCC001</strain>
    </source>
</reference>
<comment type="subcellular location">
    <subcellularLocation>
        <location evidence="1">Cell membrane</location>
        <topology evidence="1">Multi-pass membrane protein</topology>
    </subcellularLocation>
</comment>
<accession>A0AAW9CSQ8</accession>
<evidence type="ECO:0000256" key="6">
    <source>
        <dbReference type="ARBA" id="ARBA00023136"/>
    </source>
</evidence>
<evidence type="ECO:0000313" key="9">
    <source>
        <dbReference type="EMBL" id="MDW9250839.1"/>
    </source>
</evidence>
<evidence type="ECO:0000313" key="10">
    <source>
        <dbReference type="Proteomes" id="UP001272137"/>
    </source>
</evidence>
<keyword evidence="5 8" id="KW-1133">Transmembrane helix</keyword>